<proteinExistence type="predicted"/>
<dbReference type="Proteomes" id="UP000813824">
    <property type="component" value="Unassembled WGS sequence"/>
</dbReference>
<evidence type="ECO:0000313" key="3">
    <source>
        <dbReference type="Proteomes" id="UP000813824"/>
    </source>
</evidence>
<dbReference type="Gene3D" id="1.20.1280.50">
    <property type="match status" value="1"/>
</dbReference>
<accession>A0A8K0UI07</accession>
<dbReference type="Gene3D" id="3.80.10.10">
    <property type="entry name" value="Ribonuclease Inhibitor"/>
    <property type="match status" value="1"/>
</dbReference>
<sequence length="558" mass="62031">MPQQSQSDDAARRILAELIEVHASAIVDLKVRMNTYTLIARLPSEILADIFAWCISITPVRRGHSTLSHSWIMVTHVCHYWREVALNTPRLWSNITFGSRNIERVQAFLARSKQARLYVEGAELSKEWLSVLSTIITQLPRIVTLQLTLSRHHVNAIADSLPPSAPVLKSLYLSEGTGFNGDTLPVSSTVSFTRPSEAILPKCAMPALEGLSLVVYSPPRWSSLGLPSSLRHLIIHNVVGLIKNTEGVGAAVDALRNVPLLEFLHLRNTLRISDTTTALPCTTSRVVLPHLRTIDLNGDAVLTAQLFERLSVPADAKVSLCLFVKSREMPLLTPLFHSHIDTPIRTDDDKQPIDVVSLGTHRAGGTSFFKRTGDPEVPNVACSDPHLSIFSGQNYILSDNIWSNHRLGWLEKTFPFSSVRDVSTFEISRDVPDPSTLANMLRSMPNIEAFHLFTVNLVSVTPIISKDGSSSEYFMPKLKAITLQAVEFRAAGEDFDGEVERFRDATHARTAAGHRLETICINLCRNMDERDVEMLEGCAEEVKWDGFVKFEGEPPVVH</sequence>
<dbReference type="AlphaFoldDB" id="A0A8K0UI07"/>
<dbReference type="InterPro" id="IPR032675">
    <property type="entry name" value="LRR_dom_sf"/>
</dbReference>
<reference evidence="2" key="1">
    <citation type="journal article" date="2021" name="New Phytol.">
        <title>Evolutionary innovations through gain and loss of genes in the ectomycorrhizal Boletales.</title>
        <authorList>
            <person name="Wu G."/>
            <person name="Miyauchi S."/>
            <person name="Morin E."/>
            <person name="Kuo A."/>
            <person name="Drula E."/>
            <person name="Varga T."/>
            <person name="Kohler A."/>
            <person name="Feng B."/>
            <person name="Cao Y."/>
            <person name="Lipzen A."/>
            <person name="Daum C."/>
            <person name="Hundley H."/>
            <person name="Pangilinan J."/>
            <person name="Johnson J."/>
            <person name="Barry K."/>
            <person name="LaButti K."/>
            <person name="Ng V."/>
            <person name="Ahrendt S."/>
            <person name="Min B."/>
            <person name="Choi I.G."/>
            <person name="Park H."/>
            <person name="Plett J.M."/>
            <person name="Magnuson J."/>
            <person name="Spatafora J.W."/>
            <person name="Nagy L.G."/>
            <person name="Henrissat B."/>
            <person name="Grigoriev I.V."/>
            <person name="Yang Z.L."/>
            <person name="Xu J."/>
            <person name="Martin F.M."/>
        </authorList>
    </citation>
    <scope>NUCLEOTIDE SEQUENCE</scope>
    <source>
        <strain evidence="2">KKN 215</strain>
    </source>
</reference>
<evidence type="ECO:0000259" key="1">
    <source>
        <dbReference type="Pfam" id="PF12937"/>
    </source>
</evidence>
<dbReference type="SUPFAM" id="SSF52047">
    <property type="entry name" value="RNI-like"/>
    <property type="match status" value="1"/>
</dbReference>
<keyword evidence="3" id="KW-1185">Reference proteome</keyword>
<protein>
    <recommendedName>
        <fullName evidence="1">F-box domain-containing protein</fullName>
    </recommendedName>
</protein>
<dbReference type="EMBL" id="JAEVFJ010000035">
    <property type="protein sequence ID" value="KAH8091684.1"/>
    <property type="molecule type" value="Genomic_DNA"/>
</dbReference>
<dbReference type="Pfam" id="PF12937">
    <property type="entry name" value="F-box-like"/>
    <property type="match status" value="1"/>
</dbReference>
<comment type="caution">
    <text evidence="2">The sequence shown here is derived from an EMBL/GenBank/DDBJ whole genome shotgun (WGS) entry which is preliminary data.</text>
</comment>
<dbReference type="OrthoDB" id="3172239at2759"/>
<name>A0A8K0UI07_9AGAR</name>
<evidence type="ECO:0000313" key="2">
    <source>
        <dbReference type="EMBL" id="KAH8091684.1"/>
    </source>
</evidence>
<organism evidence="2 3">
    <name type="scientific">Cristinia sonorae</name>
    <dbReference type="NCBI Taxonomy" id="1940300"/>
    <lineage>
        <taxon>Eukaryota</taxon>
        <taxon>Fungi</taxon>
        <taxon>Dikarya</taxon>
        <taxon>Basidiomycota</taxon>
        <taxon>Agaricomycotina</taxon>
        <taxon>Agaricomycetes</taxon>
        <taxon>Agaricomycetidae</taxon>
        <taxon>Agaricales</taxon>
        <taxon>Pleurotineae</taxon>
        <taxon>Stephanosporaceae</taxon>
        <taxon>Cristinia</taxon>
    </lineage>
</organism>
<feature type="domain" description="F-box" evidence="1">
    <location>
        <begin position="39"/>
        <end position="97"/>
    </location>
</feature>
<gene>
    <name evidence="2" type="ORF">BXZ70DRAFT_476311</name>
</gene>
<dbReference type="InterPro" id="IPR001810">
    <property type="entry name" value="F-box_dom"/>
</dbReference>